<name>A8EYK5_RICCK</name>
<dbReference type="HOGENOM" id="CLU_3204615_0_0_5"/>
<dbReference type="EMBL" id="CP000409">
    <property type="protein sequence ID" value="ABV73438.1"/>
    <property type="molecule type" value="Genomic_DNA"/>
</dbReference>
<protein>
    <submittedName>
        <fullName evidence="1">Uncharacterized protein</fullName>
    </submittedName>
</protein>
<evidence type="ECO:0000313" key="2">
    <source>
        <dbReference type="Proteomes" id="UP000007056"/>
    </source>
</evidence>
<gene>
    <name evidence="1" type="ordered locus">A1E_02465</name>
</gene>
<dbReference type="AlphaFoldDB" id="A8EYK5"/>
<dbReference type="KEGG" id="rcm:A1E_02465"/>
<reference evidence="2" key="1">
    <citation type="submission" date="2007-09" db="EMBL/GenBank/DDBJ databases">
        <title>Complete genome sequence of Rickettsia canadensis.</title>
        <authorList>
            <person name="Madan A."/>
            <person name="Fahey J."/>
            <person name="Helton E."/>
            <person name="Ketteman M."/>
            <person name="Madan A."/>
            <person name="Rodrigues S."/>
            <person name="Sanchez A."/>
            <person name="Whiting M."/>
            <person name="Dasch G."/>
            <person name="Eremeeva M."/>
        </authorList>
    </citation>
    <scope>NUCLEOTIDE SEQUENCE [LARGE SCALE GENOMIC DNA]</scope>
    <source>
        <strain evidence="2">McKiel</strain>
    </source>
</reference>
<organism evidence="1 2">
    <name type="scientific">Rickettsia canadensis (strain McKiel)</name>
    <dbReference type="NCBI Taxonomy" id="293613"/>
    <lineage>
        <taxon>Bacteria</taxon>
        <taxon>Pseudomonadati</taxon>
        <taxon>Pseudomonadota</taxon>
        <taxon>Alphaproteobacteria</taxon>
        <taxon>Rickettsiales</taxon>
        <taxon>Rickettsiaceae</taxon>
        <taxon>Rickettsieae</taxon>
        <taxon>Rickettsia</taxon>
        <taxon>belli group</taxon>
    </lineage>
</organism>
<dbReference type="STRING" id="293613.A1E_02465"/>
<dbReference type="Proteomes" id="UP000007056">
    <property type="component" value="Chromosome"/>
</dbReference>
<sequence length="45" mass="5285">MFHGNFIVKYNINFGAFFMYTPFQLLNSGNIQNIQQIPAGYIKRK</sequence>
<accession>A8EYK5</accession>
<proteinExistence type="predicted"/>
<evidence type="ECO:0000313" key="1">
    <source>
        <dbReference type="EMBL" id="ABV73438.1"/>
    </source>
</evidence>